<accession>A0A0C9VLM8</accession>
<name>A0A0C9VLM8_SPHS4</name>
<dbReference type="OrthoDB" id="3365698at2759"/>
<sequence>MLSKAVEFALSEKRRTLSDVERRLDEFRIQVEDLETKQRLVQKDIEFYQGLVAPIRRLQSELLLQIFTFCLEAEVSGFNLNRPPLLLTHVCHSWRQLVSEYSPLWSTISIGSNPVEAAVSHWLQLSKSSPLRVEIR</sequence>
<keyword evidence="3" id="KW-1185">Reference proteome</keyword>
<evidence type="ECO:0008006" key="4">
    <source>
        <dbReference type="Google" id="ProtNLM"/>
    </source>
</evidence>
<proteinExistence type="predicted"/>
<dbReference type="EMBL" id="KN837158">
    <property type="protein sequence ID" value="KIJ38745.1"/>
    <property type="molecule type" value="Genomic_DNA"/>
</dbReference>
<organism evidence="2 3">
    <name type="scientific">Sphaerobolus stellatus (strain SS14)</name>
    <dbReference type="NCBI Taxonomy" id="990650"/>
    <lineage>
        <taxon>Eukaryota</taxon>
        <taxon>Fungi</taxon>
        <taxon>Dikarya</taxon>
        <taxon>Basidiomycota</taxon>
        <taxon>Agaricomycotina</taxon>
        <taxon>Agaricomycetes</taxon>
        <taxon>Phallomycetidae</taxon>
        <taxon>Geastrales</taxon>
        <taxon>Sphaerobolaceae</taxon>
        <taxon>Sphaerobolus</taxon>
    </lineage>
</organism>
<evidence type="ECO:0000313" key="2">
    <source>
        <dbReference type="EMBL" id="KIJ38745.1"/>
    </source>
</evidence>
<feature type="coiled-coil region" evidence="1">
    <location>
        <begin position="10"/>
        <end position="44"/>
    </location>
</feature>
<feature type="non-terminal residue" evidence="2">
    <location>
        <position position="136"/>
    </location>
</feature>
<evidence type="ECO:0000313" key="3">
    <source>
        <dbReference type="Proteomes" id="UP000054279"/>
    </source>
</evidence>
<dbReference type="Proteomes" id="UP000054279">
    <property type="component" value="Unassembled WGS sequence"/>
</dbReference>
<protein>
    <recommendedName>
        <fullName evidence="4">F-box domain-containing protein</fullName>
    </recommendedName>
</protein>
<evidence type="ECO:0000256" key="1">
    <source>
        <dbReference type="SAM" id="Coils"/>
    </source>
</evidence>
<keyword evidence="1" id="KW-0175">Coiled coil</keyword>
<dbReference type="HOGENOM" id="CLU_018544_3_3_1"/>
<dbReference type="AlphaFoldDB" id="A0A0C9VLM8"/>
<reference evidence="2 3" key="1">
    <citation type="submission" date="2014-06" db="EMBL/GenBank/DDBJ databases">
        <title>Evolutionary Origins and Diversification of the Mycorrhizal Mutualists.</title>
        <authorList>
            <consortium name="DOE Joint Genome Institute"/>
            <consortium name="Mycorrhizal Genomics Consortium"/>
            <person name="Kohler A."/>
            <person name="Kuo A."/>
            <person name="Nagy L.G."/>
            <person name="Floudas D."/>
            <person name="Copeland A."/>
            <person name="Barry K.W."/>
            <person name="Cichocki N."/>
            <person name="Veneault-Fourrey C."/>
            <person name="LaButti K."/>
            <person name="Lindquist E.A."/>
            <person name="Lipzen A."/>
            <person name="Lundell T."/>
            <person name="Morin E."/>
            <person name="Murat C."/>
            <person name="Riley R."/>
            <person name="Ohm R."/>
            <person name="Sun H."/>
            <person name="Tunlid A."/>
            <person name="Henrissat B."/>
            <person name="Grigoriev I.V."/>
            <person name="Hibbett D.S."/>
            <person name="Martin F."/>
        </authorList>
    </citation>
    <scope>NUCLEOTIDE SEQUENCE [LARGE SCALE GENOMIC DNA]</scope>
    <source>
        <strain evidence="2 3">SS14</strain>
    </source>
</reference>
<gene>
    <name evidence="2" type="ORF">M422DRAFT_176268</name>
</gene>